<protein>
    <submittedName>
        <fullName evidence="10">LptF/LptG family permease</fullName>
    </submittedName>
</protein>
<feature type="transmembrane region" description="Helical" evidence="9">
    <location>
        <begin position="54"/>
        <end position="72"/>
    </location>
</feature>
<reference evidence="10" key="1">
    <citation type="submission" date="2022-08" db="EMBL/GenBank/DDBJ databases">
        <authorList>
            <person name="Dzunkova M."/>
            <person name="La Clair J."/>
            <person name="Tyml T."/>
            <person name="Doud D."/>
            <person name="Schulz F."/>
            <person name="Piquer S."/>
            <person name="Porcel Sanchis D."/>
            <person name="Osborn A."/>
            <person name="Robinson D."/>
            <person name="Louie K.B."/>
            <person name="Bowen B.P."/>
            <person name="Bowers R."/>
            <person name="Lee J."/>
            <person name="Arnau Llombart V."/>
            <person name="Diaz Villanueva W."/>
            <person name="Gosliner T."/>
            <person name="Northen T."/>
            <person name="Cheng J.-F."/>
            <person name="Burkart M.D."/>
            <person name="Woyke T."/>
        </authorList>
    </citation>
    <scope>NUCLEOTIDE SEQUENCE</scope>
    <source>
        <strain evidence="10">Df01</strain>
    </source>
</reference>
<dbReference type="PANTHER" id="PTHR33529:SF2">
    <property type="entry name" value="LIPOPOLYSACCHARIDE EXPORT SYSTEM PERMEASE PROTEIN LPTG"/>
    <property type="match status" value="1"/>
</dbReference>
<evidence type="ECO:0000256" key="7">
    <source>
        <dbReference type="ARBA" id="ARBA00023136"/>
    </source>
</evidence>
<evidence type="ECO:0000256" key="1">
    <source>
        <dbReference type="ARBA" id="ARBA00002265"/>
    </source>
</evidence>
<keyword evidence="5 9" id="KW-0812">Transmembrane</keyword>
<feature type="transmembrane region" description="Helical" evidence="9">
    <location>
        <begin position="12"/>
        <end position="34"/>
    </location>
</feature>
<evidence type="ECO:0000313" key="11">
    <source>
        <dbReference type="Proteomes" id="UP001168167"/>
    </source>
</evidence>
<reference evidence="10" key="2">
    <citation type="journal article" date="2023" name="Microbiome">
        <title>Synthase-selected sorting approach identifies a beta-lactone synthase in a nudibranch symbiotic bacterium.</title>
        <authorList>
            <person name="Dzunkova M."/>
            <person name="La Clair J.J."/>
            <person name="Tyml T."/>
            <person name="Doud D."/>
            <person name="Schulz F."/>
            <person name="Piquer-Esteban S."/>
            <person name="Porcel Sanchis D."/>
            <person name="Osborn A."/>
            <person name="Robinson D."/>
            <person name="Louie K.B."/>
            <person name="Bowen B.P."/>
            <person name="Bowers R.M."/>
            <person name="Lee J."/>
            <person name="Arnau V."/>
            <person name="Diaz-Villanueva W."/>
            <person name="Stepanauskas R."/>
            <person name="Gosliner T."/>
            <person name="Date S.V."/>
            <person name="Northen T.R."/>
            <person name="Cheng J.F."/>
            <person name="Burkart M.D."/>
            <person name="Woyke T."/>
        </authorList>
    </citation>
    <scope>NUCLEOTIDE SEQUENCE</scope>
    <source>
        <strain evidence="10">Df01</strain>
    </source>
</reference>
<sequence>MNIATRYIIRRVTATVSVLWLILTMLIIMLELLANLSVASLSLALLQAALNAPRLALETLPFACAIGAATALRRMEENRELQVMRAAGMSLKYLTMAAAGGGLAFSLALLTLSEIVLEPAETVARAARGDFSANDGIWLQNKDSYFHAKQLKANGNMSDITIYRPTEDQLMVLRASAAIRQGNSWKLINGNMTTLNRGDNSFTAPSMQHRTFVSRGWDFPAAATAAALKAVARRPREMSMRSLLIAVTLEKNSGGTQFIGALWKRLWSLPAPLLLAASGVWFVGHTRRRRILATALAATGMVGAYYFSAILCAQLATLLRLPLINALPTLLLIGIIFVGARRRFA</sequence>
<evidence type="ECO:0000256" key="8">
    <source>
        <dbReference type="ARBA" id="ARBA00026081"/>
    </source>
</evidence>
<feature type="transmembrane region" description="Helical" evidence="9">
    <location>
        <begin position="266"/>
        <end position="284"/>
    </location>
</feature>
<accession>A0ABT7QJW3</accession>
<evidence type="ECO:0000313" key="10">
    <source>
        <dbReference type="EMBL" id="MDM5146996.1"/>
    </source>
</evidence>
<keyword evidence="4" id="KW-1003">Cell membrane</keyword>
<organism evidence="10 11">
    <name type="scientific">Candidatus Doriopsillibacter californiensis</name>
    <dbReference type="NCBI Taxonomy" id="2970740"/>
    <lineage>
        <taxon>Bacteria</taxon>
        <taxon>Pseudomonadati</taxon>
        <taxon>Pseudomonadota</taxon>
        <taxon>Gammaproteobacteria</taxon>
        <taxon>Candidatus Tethybacterales</taxon>
        <taxon>Candidatus Persebacteraceae</taxon>
        <taxon>Candidatus Doriopsillibacter</taxon>
    </lineage>
</organism>
<comment type="caution">
    <text evidence="10">The sequence shown here is derived from an EMBL/GenBank/DDBJ whole genome shotgun (WGS) entry which is preliminary data.</text>
</comment>
<dbReference type="PANTHER" id="PTHR33529">
    <property type="entry name" value="SLR0882 PROTEIN-RELATED"/>
    <property type="match status" value="1"/>
</dbReference>
<proteinExistence type="inferred from homology"/>
<dbReference type="InterPro" id="IPR005495">
    <property type="entry name" value="LptG/LptF_permease"/>
</dbReference>
<keyword evidence="11" id="KW-1185">Reference proteome</keyword>
<dbReference type="Pfam" id="PF03739">
    <property type="entry name" value="LptF_LptG"/>
    <property type="match status" value="1"/>
</dbReference>
<evidence type="ECO:0000256" key="4">
    <source>
        <dbReference type="ARBA" id="ARBA00022475"/>
    </source>
</evidence>
<feature type="transmembrane region" description="Helical" evidence="9">
    <location>
        <begin position="291"/>
        <end position="316"/>
    </location>
</feature>
<comment type="subcellular location">
    <subcellularLocation>
        <location evidence="2">Cell membrane</location>
        <topology evidence="2">Multi-pass membrane protein</topology>
    </subcellularLocation>
</comment>
<keyword evidence="7 9" id="KW-0472">Membrane</keyword>
<comment type="subunit">
    <text evidence="8">Component of the lipopolysaccharide transport and assembly complex. The LptBFG transporter is composed of two ATP-binding proteins (LptB) and two transmembrane proteins (LptF and LptG).</text>
</comment>
<evidence type="ECO:0000256" key="3">
    <source>
        <dbReference type="ARBA" id="ARBA00007725"/>
    </source>
</evidence>
<comment type="similarity">
    <text evidence="3">Belongs to the LptF/LptG family.</text>
</comment>
<gene>
    <name evidence="10" type="ORF">NQX30_01165</name>
</gene>
<dbReference type="EMBL" id="JANQAO010000001">
    <property type="protein sequence ID" value="MDM5146996.1"/>
    <property type="molecule type" value="Genomic_DNA"/>
</dbReference>
<name>A0ABT7QJW3_9GAMM</name>
<keyword evidence="6 9" id="KW-1133">Transmembrane helix</keyword>
<feature type="transmembrane region" description="Helical" evidence="9">
    <location>
        <begin position="322"/>
        <end position="340"/>
    </location>
</feature>
<evidence type="ECO:0000256" key="2">
    <source>
        <dbReference type="ARBA" id="ARBA00004651"/>
    </source>
</evidence>
<evidence type="ECO:0000256" key="9">
    <source>
        <dbReference type="SAM" id="Phobius"/>
    </source>
</evidence>
<feature type="transmembrane region" description="Helical" evidence="9">
    <location>
        <begin position="93"/>
        <end position="112"/>
    </location>
</feature>
<comment type="function">
    <text evidence="1">Part of the ABC transporter complex LptBFG involved in the translocation of lipopolysaccharide (LPS) from the inner membrane to the outer membrane.</text>
</comment>
<dbReference type="Proteomes" id="UP001168167">
    <property type="component" value="Unassembled WGS sequence"/>
</dbReference>
<evidence type="ECO:0000256" key="5">
    <source>
        <dbReference type="ARBA" id="ARBA00022692"/>
    </source>
</evidence>
<evidence type="ECO:0000256" key="6">
    <source>
        <dbReference type="ARBA" id="ARBA00022989"/>
    </source>
</evidence>